<dbReference type="InterPro" id="IPR030963">
    <property type="entry name" value="DHQ_synth_fam"/>
</dbReference>
<evidence type="ECO:0000259" key="8">
    <source>
        <dbReference type="Pfam" id="PF24621"/>
    </source>
</evidence>
<name>A0A346E0Q8_9PROT</name>
<evidence type="ECO:0000256" key="5">
    <source>
        <dbReference type="ARBA" id="ARBA00023239"/>
    </source>
</evidence>
<evidence type="ECO:0000256" key="6">
    <source>
        <dbReference type="ARBA" id="ARBA00023285"/>
    </source>
</evidence>
<keyword evidence="5" id="KW-0456">Lyase</keyword>
<dbReference type="CDD" id="cd08195">
    <property type="entry name" value="DHQS"/>
    <property type="match status" value="1"/>
</dbReference>
<dbReference type="GO" id="GO:0003856">
    <property type="term" value="F:3-dehydroquinate synthase activity"/>
    <property type="evidence" value="ECO:0007669"/>
    <property type="project" value="TreeGrafter"/>
</dbReference>
<keyword evidence="3" id="KW-0479">Metal-binding</keyword>
<dbReference type="InterPro" id="IPR030960">
    <property type="entry name" value="DHQS/DOIS_N"/>
</dbReference>
<keyword evidence="10" id="KW-1185">Reference proteome</keyword>
<comment type="cofactor">
    <cofactor evidence="1">
        <name>NAD(+)</name>
        <dbReference type="ChEBI" id="CHEBI:57540"/>
    </cofactor>
</comment>
<dbReference type="InterPro" id="IPR056179">
    <property type="entry name" value="DHQS_C"/>
</dbReference>
<keyword evidence="4" id="KW-0520">NAD</keyword>
<sequence length="353" mass="42081">MKKIFIKKKILFKNKFPFNNIGKSFFFIIDYKLINFFNNVFLRFLEINRREFKIHILKKGENEKSLSTFKKILKNMLVNNINRNSIIISIGGGVCGDISGFVSSVFLRGVELIHIPSTLLSQIDSSIGGKNGINYLSKNIIGTFYKPRFIYISLYFIKRLSSFVYLCGFSEIIKISIICNLKFFNFLNENYNFIKIRKYIFLKKIVKKSVELKLKIIKKDLKEKLDERIKLNFGHTFAHALEKYFNYKLSHGEAIWYGIIFSIYYSLYLKYTKFSSVYPILNIFYKYKCLNLKKISKIKFKKIKKYIFLDKKNINNEIKFIFFNKVGSVLVKKINYFIIKRIFFDFKKKMFII</sequence>
<feature type="domain" description="3-dehydroquinate synthase C-terminal" evidence="8">
    <location>
        <begin position="168"/>
        <end position="313"/>
    </location>
</feature>
<gene>
    <name evidence="9" type="ORF">C9I84_181</name>
</gene>
<dbReference type="Gene3D" id="1.20.1090.10">
    <property type="entry name" value="Dehydroquinate synthase-like - alpha domain"/>
    <property type="match status" value="1"/>
</dbReference>
<organism evidence="9 10">
    <name type="scientific">Candidatus Vidania fulgoroideorum</name>
    <dbReference type="NCBI Taxonomy" id="881286"/>
    <lineage>
        <taxon>Bacteria</taxon>
        <taxon>Pseudomonadati</taxon>
        <taxon>Pseudomonadota</taxon>
        <taxon>Betaproteobacteria</taxon>
        <taxon>Candidatus Vidania</taxon>
    </lineage>
</organism>
<dbReference type="AlphaFoldDB" id="A0A346E0Q8"/>
<protein>
    <submittedName>
        <fullName evidence="9">3-dehydroquinate synthase</fullName>
    </submittedName>
</protein>
<dbReference type="Pfam" id="PF01761">
    <property type="entry name" value="DHQ_synthase"/>
    <property type="match status" value="1"/>
</dbReference>
<evidence type="ECO:0000313" key="9">
    <source>
        <dbReference type="EMBL" id="AXN02563.1"/>
    </source>
</evidence>
<feature type="domain" description="3-dehydroquinate synthase N-terminal" evidence="7">
    <location>
        <begin position="56"/>
        <end position="161"/>
    </location>
</feature>
<proteinExistence type="predicted"/>
<evidence type="ECO:0000313" key="10">
    <source>
        <dbReference type="Proteomes" id="UP000257084"/>
    </source>
</evidence>
<dbReference type="KEGG" id="vfg:C9I84_181"/>
<comment type="cofactor">
    <cofactor evidence="2">
        <name>Co(2+)</name>
        <dbReference type="ChEBI" id="CHEBI:48828"/>
    </cofactor>
</comment>
<dbReference type="PANTHER" id="PTHR43622">
    <property type="entry name" value="3-DEHYDROQUINATE SYNTHASE"/>
    <property type="match status" value="1"/>
</dbReference>
<dbReference type="Gene3D" id="3.40.50.1970">
    <property type="match status" value="1"/>
</dbReference>
<evidence type="ECO:0000259" key="7">
    <source>
        <dbReference type="Pfam" id="PF01761"/>
    </source>
</evidence>
<dbReference type="EMBL" id="CP028360">
    <property type="protein sequence ID" value="AXN02563.1"/>
    <property type="molecule type" value="Genomic_DNA"/>
</dbReference>
<dbReference type="SUPFAM" id="SSF56796">
    <property type="entry name" value="Dehydroquinate synthase-like"/>
    <property type="match status" value="1"/>
</dbReference>
<accession>A0A346E0Q8</accession>
<dbReference type="InterPro" id="IPR050071">
    <property type="entry name" value="Dehydroquinate_synthase"/>
</dbReference>
<dbReference type="GO" id="GO:0046872">
    <property type="term" value="F:metal ion binding"/>
    <property type="evidence" value="ECO:0007669"/>
    <property type="project" value="UniProtKB-KW"/>
</dbReference>
<dbReference type="Proteomes" id="UP000257084">
    <property type="component" value="Chromosome"/>
</dbReference>
<dbReference type="PIRSF" id="PIRSF001455">
    <property type="entry name" value="DHQ_synth"/>
    <property type="match status" value="1"/>
</dbReference>
<dbReference type="Pfam" id="PF24621">
    <property type="entry name" value="DHQS_C"/>
    <property type="match status" value="1"/>
</dbReference>
<evidence type="ECO:0000256" key="4">
    <source>
        <dbReference type="ARBA" id="ARBA00023027"/>
    </source>
</evidence>
<evidence type="ECO:0000256" key="2">
    <source>
        <dbReference type="ARBA" id="ARBA00001941"/>
    </source>
</evidence>
<dbReference type="PANTHER" id="PTHR43622:SF1">
    <property type="entry name" value="3-DEHYDROQUINATE SYNTHASE"/>
    <property type="match status" value="1"/>
</dbReference>
<evidence type="ECO:0000256" key="1">
    <source>
        <dbReference type="ARBA" id="ARBA00001911"/>
    </source>
</evidence>
<dbReference type="GO" id="GO:0009073">
    <property type="term" value="P:aromatic amino acid family biosynthetic process"/>
    <property type="evidence" value="ECO:0007669"/>
    <property type="project" value="InterPro"/>
</dbReference>
<keyword evidence="6" id="KW-0170">Cobalt</keyword>
<reference evidence="9 10" key="1">
    <citation type="submission" date="2018-03" db="EMBL/GenBank/DDBJ databases">
        <title>A parallel universe: an anciently diverged bacterial symbiosis in a Hawaiian planthopper (Hemiptera: Cixiidae) reveals rearranged nutritional responsibilities.</title>
        <authorList>
            <person name="Bennett G."/>
            <person name="Mao M."/>
        </authorList>
    </citation>
    <scope>NUCLEOTIDE SEQUENCE [LARGE SCALE GENOMIC DNA]</scope>
    <source>
        <strain evidence="9 10">OLIH</strain>
    </source>
</reference>
<evidence type="ECO:0000256" key="3">
    <source>
        <dbReference type="ARBA" id="ARBA00022723"/>
    </source>
</evidence>